<name>A0A183IUZ3_9BILA</name>
<dbReference type="SUPFAM" id="SSF56112">
    <property type="entry name" value="Protein kinase-like (PK-like)"/>
    <property type="match status" value="1"/>
</dbReference>
<keyword evidence="4" id="KW-1185">Reference proteome</keyword>
<reference evidence="3 4" key="2">
    <citation type="submission" date="2018-11" db="EMBL/GenBank/DDBJ databases">
        <authorList>
            <consortium name="Pathogen Informatics"/>
        </authorList>
    </citation>
    <scope>NUCLEOTIDE SEQUENCE [LARGE SCALE GENOMIC DNA]</scope>
</reference>
<dbReference type="Pfam" id="PF00069">
    <property type="entry name" value="Pkinase"/>
    <property type="match status" value="1"/>
</dbReference>
<dbReference type="InterPro" id="IPR050235">
    <property type="entry name" value="CK1_Ser-Thr_kinase"/>
</dbReference>
<protein>
    <submittedName>
        <fullName evidence="5">Protein kinase domain-containing protein</fullName>
    </submittedName>
</protein>
<dbReference type="Gene3D" id="1.10.510.10">
    <property type="entry name" value="Transferase(Phosphotransferase) domain 1"/>
    <property type="match status" value="1"/>
</dbReference>
<keyword evidence="1" id="KW-0067">ATP-binding</keyword>
<feature type="binding site" evidence="1">
    <location>
        <position position="54"/>
    </location>
    <ligand>
        <name>ATP</name>
        <dbReference type="ChEBI" id="CHEBI:30616"/>
    </ligand>
</feature>
<sequence length="240" mass="27528">MSSPTSSVSSKLPALPRGSYFKKDWKIIKKLGSGAFGSVYEAFDLRRQQRFAMKGARHACGLIEFGTMDGMNYIAMSLVGKNLEDLRRQCPRKRFGVGTTTRLAIQCLDAIQELHNIGYLHRDVKPQNYAIGLHAYDRHKVYLLDFGLARKFVKDGKLRTKRRKPGFCGTITYASVNAHKGRELGRHDDLLSLFYMVIEFIRGHLPWSHVHDKRTCGHMKQDLPVMVFKFVPDDHALRFR</sequence>
<dbReference type="InterPro" id="IPR017441">
    <property type="entry name" value="Protein_kinase_ATP_BS"/>
</dbReference>
<dbReference type="OrthoDB" id="5979581at2759"/>
<dbReference type="SMART" id="SM00220">
    <property type="entry name" value="S_TKc"/>
    <property type="match status" value="1"/>
</dbReference>
<keyword evidence="1" id="KW-0547">Nucleotide-binding</keyword>
<dbReference type="InterPro" id="IPR000719">
    <property type="entry name" value="Prot_kinase_dom"/>
</dbReference>
<dbReference type="InterPro" id="IPR011009">
    <property type="entry name" value="Kinase-like_dom_sf"/>
</dbReference>
<evidence type="ECO:0000256" key="1">
    <source>
        <dbReference type="PROSITE-ProRule" id="PRU10141"/>
    </source>
</evidence>
<dbReference type="AlphaFoldDB" id="A0A183IUZ3"/>
<dbReference type="GO" id="GO:0005524">
    <property type="term" value="F:ATP binding"/>
    <property type="evidence" value="ECO:0007669"/>
    <property type="project" value="UniProtKB-UniRule"/>
</dbReference>
<gene>
    <name evidence="3" type="ORF">SBAD_LOCUS7440</name>
</gene>
<feature type="domain" description="Protein kinase" evidence="2">
    <location>
        <begin position="25"/>
        <end position="240"/>
    </location>
</feature>
<proteinExistence type="predicted"/>
<dbReference type="Proteomes" id="UP000270296">
    <property type="component" value="Unassembled WGS sequence"/>
</dbReference>
<dbReference type="WBParaSite" id="SBAD_0000771901-mRNA-1">
    <property type="protein sequence ID" value="SBAD_0000771901-mRNA-1"/>
    <property type="gene ID" value="SBAD_0000771901"/>
</dbReference>
<dbReference type="PROSITE" id="PS00107">
    <property type="entry name" value="PROTEIN_KINASE_ATP"/>
    <property type="match status" value="1"/>
</dbReference>
<dbReference type="PROSITE" id="PS50011">
    <property type="entry name" value="PROTEIN_KINASE_DOM"/>
    <property type="match status" value="1"/>
</dbReference>
<evidence type="ECO:0000313" key="3">
    <source>
        <dbReference type="EMBL" id="VDP13097.1"/>
    </source>
</evidence>
<accession>A0A183IUZ3</accession>
<evidence type="ECO:0000313" key="5">
    <source>
        <dbReference type="WBParaSite" id="SBAD_0000771901-mRNA-1"/>
    </source>
</evidence>
<dbReference type="PANTHER" id="PTHR11909">
    <property type="entry name" value="CASEIN KINASE-RELATED"/>
    <property type="match status" value="1"/>
</dbReference>
<reference evidence="5" key="1">
    <citation type="submission" date="2016-06" db="UniProtKB">
        <authorList>
            <consortium name="WormBaseParasite"/>
        </authorList>
    </citation>
    <scope>IDENTIFICATION</scope>
</reference>
<organism evidence="5">
    <name type="scientific">Soboliphyme baturini</name>
    <dbReference type="NCBI Taxonomy" id="241478"/>
    <lineage>
        <taxon>Eukaryota</taxon>
        <taxon>Metazoa</taxon>
        <taxon>Ecdysozoa</taxon>
        <taxon>Nematoda</taxon>
        <taxon>Enoplea</taxon>
        <taxon>Dorylaimia</taxon>
        <taxon>Dioctophymatida</taxon>
        <taxon>Dioctophymatoidea</taxon>
        <taxon>Soboliphymatidae</taxon>
        <taxon>Soboliphyme</taxon>
    </lineage>
</organism>
<dbReference type="GO" id="GO:0004672">
    <property type="term" value="F:protein kinase activity"/>
    <property type="evidence" value="ECO:0007669"/>
    <property type="project" value="InterPro"/>
</dbReference>
<dbReference type="EMBL" id="UZAM01010625">
    <property type="protein sequence ID" value="VDP13097.1"/>
    <property type="molecule type" value="Genomic_DNA"/>
</dbReference>
<evidence type="ECO:0000313" key="4">
    <source>
        <dbReference type="Proteomes" id="UP000270296"/>
    </source>
</evidence>
<evidence type="ECO:0000259" key="2">
    <source>
        <dbReference type="PROSITE" id="PS50011"/>
    </source>
</evidence>